<dbReference type="Gene3D" id="3.30.559.10">
    <property type="entry name" value="Chloramphenicol acetyltransferase-like domain"/>
    <property type="match status" value="6"/>
</dbReference>
<dbReference type="FunFam" id="3.30.300.30:FF:000015">
    <property type="entry name" value="Nonribosomal peptide synthase SidD"/>
    <property type="match status" value="4"/>
</dbReference>
<dbReference type="SUPFAM" id="SSF47336">
    <property type="entry name" value="ACP-like"/>
    <property type="match status" value="5"/>
</dbReference>
<dbReference type="PANTHER" id="PTHR45527">
    <property type="entry name" value="NONRIBOSOMAL PEPTIDE SYNTHETASE"/>
    <property type="match status" value="1"/>
</dbReference>
<dbReference type="OrthoDB" id="416786at2759"/>
<feature type="domain" description="Carrier" evidence="6">
    <location>
        <begin position="587"/>
        <end position="663"/>
    </location>
</feature>
<accession>A0A9N9UBI4</accession>
<dbReference type="InterPro" id="IPR045851">
    <property type="entry name" value="AMP-bd_C_sf"/>
</dbReference>
<dbReference type="NCBIfam" id="NF003417">
    <property type="entry name" value="PRK04813.1"/>
    <property type="match status" value="5"/>
</dbReference>
<evidence type="ECO:0000256" key="2">
    <source>
        <dbReference type="ARBA" id="ARBA00022450"/>
    </source>
</evidence>
<dbReference type="Gene3D" id="1.10.1200.10">
    <property type="entry name" value="ACP-like"/>
    <property type="match status" value="5"/>
</dbReference>
<keyword evidence="3" id="KW-0597">Phosphoprotein</keyword>
<evidence type="ECO:0000259" key="6">
    <source>
        <dbReference type="PROSITE" id="PS50075"/>
    </source>
</evidence>
<dbReference type="CDD" id="cd19542">
    <property type="entry name" value="CT_NRPS-like"/>
    <property type="match status" value="2"/>
</dbReference>
<reference evidence="8" key="1">
    <citation type="submission" date="2019-06" db="EMBL/GenBank/DDBJ databases">
        <authorList>
            <person name="Broberg M."/>
        </authorList>
    </citation>
    <scope>NUCLEOTIDE SEQUENCE [LARGE SCALE GENOMIC DNA]</scope>
</reference>
<dbReference type="Pfam" id="PF00550">
    <property type="entry name" value="PP-binding"/>
    <property type="match status" value="5"/>
</dbReference>
<evidence type="ECO:0000256" key="3">
    <source>
        <dbReference type="ARBA" id="ARBA00022553"/>
    </source>
</evidence>
<dbReference type="PROSITE" id="PS00455">
    <property type="entry name" value="AMP_BINDING"/>
    <property type="match status" value="2"/>
</dbReference>
<dbReference type="GO" id="GO:0043041">
    <property type="term" value="P:amino acid activation for nonribosomal peptide biosynthetic process"/>
    <property type="evidence" value="ECO:0007669"/>
    <property type="project" value="TreeGrafter"/>
</dbReference>
<dbReference type="Gene3D" id="2.30.38.10">
    <property type="entry name" value="Luciferase, Domain 3"/>
    <property type="match status" value="1"/>
</dbReference>
<evidence type="ECO:0000313" key="7">
    <source>
        <dbReference type="EMBL" id="CAG9984608.1"/>
    </source>
</evidence>
<dbReference type="Proteomes" id="UP000754883">
    <property type="component" value="Unassembled WGS sequence"/>
</dbReference>
<protein>
    <recommendedName>
        <fullName evidence="6">Carrier domain-containing protein</fullName>
    </recommendedName>
</protein>
<dbReference type="Gene3D" id="3.40.50.12780">
    <property type="entry name" value="N-terminal domain of ligase-like"/>
    <property type="match status" value="4"/>
</dbReference>
<dbReference type="GO" id="GO:0005737">
    <property type="term" value="C:cytoplasm"/>
    <property type="evidence" value="ECO:0007669"/>
    <property type="project" value="TreeGrafter"/>
</dbReference>
<dbReference type="GO" id="GO:0016874">
    <property type="term" value="F:ligase activity"/>
    <property type="evidence" value="ECO:0007669"/>
    <property type="project" value="UniProtKB-KW"/>
</dbReference>
<dbReference type="PROSITE" id="PS00012">
    <property type="entry name" value="PHOSPHOPANTETHEINE"/>
    <property type="match status" value="4"/>
</dbReference>
<comment type="caution">
    <text evidence="7">The sequence shown here is derived from an EMBL/GenBank/DDBJ whole genome shotgun (WGS) entry which is preliminary data.</text>
</comment>
<dbReference type="PANTHER" id="PTHR45527:SF3">
    <property type="entry name" value="SIDEROPHORE SYNTHETASE (EUROFUNG)"/>
    <property type="match status" value="1"/>
</dbReference>
<comment type="similarity">
    <text evidence="5">Belongs to the NRP synthetase family.</text>
</comment>
<reference evidence="7 8" key="2">
    <citation type="submission" date="2021-10" db="EMBL/GenBank/DDBJ databases">
        <authorList>
            <person name="Piombo E."/>
        </authorList>
    </citation>
    <scope>NUCLEOTIDE SEQUENCE [LARGE SCALE GENOMIC DNA]</scope>
</reference>
<evidence type="ECO:0000256" key="5">
    <source>
        <dbReference type="ARBA" id="ARBA00029454"/>
    </source>
</evidence>
<dbReference type="FunFam" id="3.30.559.30:FF:000002">
    <property type="entry name" value="Nonribosomal peptide synthase Pes1"/>
    <property type="match status" value="1"/>
</dbReference>
<dbReference type="InterPro" id="IPR001242">
    <property type="entry name" value="Condensation_dom"/>
</dbReference>
<feature type="domain" description="Carrier" evidence="6">
    <location>
        <begin position="5220"/>
        <end position="5296"/>
    </location>
</feature>
<organism evidence="7 8">
    <name type="scientific">Clonostachys byssicola</name>
    <dbReference type="NCBI Taxonomy" id="160290"/>
    <lineage>
        <taxon>Eukaryota</taxon>
        <taxon>Fungi</taxon>
        <taxon>Dikarya</taxon>
        <taxon>Ascomycota</taxon>
        <taxon>Pezizomycotina</taxon>
        <taxon>Sordariomycetes</taxon>
        <taxon>Hypocreomycetidae</taxon>
        <taxon>Hypocreales</taxon>
        <taxon>Bionectriaceae</taxon>
        <taxon>Clonostachys</taxon>
    </lineage>
</organism>
<feature type="domain" description="Carrier" evidence="6">
    <location>
        <begin position="4152"/>
        <end position="4228"/>
    </location>
</feature>
<evidence type="ECO:0000313" key="8">
    <source>
        <dbReference type="Proteomes" id="UP000754883"/>
    </source>
</evidence>
<dbReference type="SMART" id="SM00823">
    <property type="entry name" value="PKS_PP"/>
    <property type="match status" value="5"/>
</dbReference>
<dbReference type="CDD" id="cd05918">
    <property type="entry name" value="A_NRPS_SidN3_like"/>
    <property type="match status" value="4"/>
</dbReference>
<dbReference type="Gene3D" id="3.30.300.30">
    <property type="match status" value="4"/>
</dbReference>
<name>A0A9N9UBI4_9HYPO</name>
<dbReference type="Pfam" id="PF00501">
    <property type="entry name" value="AMP-binding"/>
    <property type="match status" value="4"/>
</dbReference>
<dbReference type="PROSITE" id="PS50075">
    <property type="entry name" value="CARRIER"/>
    <property type="match status" value="5"/>
</dbReference>
<dbReference type="FunFam" id="3.30.559.30:FF:000003">
    <property type="entry name" value="Nonribosomal peptide synthase SidD"/>
    <property type="match status" value="3"/>
</dbReference>
<proteinExistence type="inferred from homology"/>
<dbReference type="InterPro" id="IPR009081">
    <property type="entry name" value="PP-bd_ACP"/>
</dbReference>
<dbReference type="InterPro" id="IPR006162">
    <property type="entry name" value="Ppantetheine_attach_site"/>
</dbReference>
<dbReference type="FunFam" id="3.30.559.10:FF:000016">
    <property type="entry name" value="Nonribosomal peptide synthase Pes1"/>
    <property type="match status" value="1"/>
</dbReference>
<dbReference type="EMBL" id="CABFNO020001387">
    <property type="protein sequence ID" value="CAG9984608.1"/>
    <property type="molecule type" value="Genomic_DNA"/>
</dbReference>
<dbReference type="NCBIfam" id="TIGR01733">
    <property type="entry name" value="AA-adenyl-dom"/>
    <property type="match status" value="3"/>
</dbReference>
<feature type="domain" description="Carrier" evidence="6">
    <location>
        <begin position="2419"/>
        <end position="2495"/>
    </location>
</feature>
<keyword evidence="8" id="KW-1185">Reference proteome</keyword>
<gene>
    <name evidence="7" type="ORF">CBYS24578_00012323</name>
</gene>
<dbReference type="InterPro" id="IPR042099">
    <property type="entry name" value="ANL_N_sf"/>
</dbReference>
<keyword evidence="2" id="KW-0596">Phosphopantetheine</keyword>
<dbReference type="SUPFAM" id="SSF56801">
    <property type="entry name" value="Acetyl-CoA synthetase-like"/>
    <property type="match status" value="5"/>
</dbReference>
<dbReference type="SUPFAM" id="SSF52777">
    <property type="entry name" value="CoA-dependent acyltransferases"/>
    <property type="match status" value="13"/>
</dbReference>
<dbReference type="InterPro" id="IPR020845">
    <property type="entry name" value="AMP-binding_CS"/>
</dbReference>
<dbReference type="InterPro" id="IPR000873">
    <property type="entry name" value="AMP-dep_synth/lig_dom"/>
</dbReference>
<dbReference type="SMART" id="SM01294">
    <property type="entry name" value="PKS_PP_betabranch"/>
    <property type="match status" value="1"/>
</dbReference>
<dbReference type="GO" id="GO:0031177">
    <property type="term" value="F:phosphopantetheine binding"/>
    <property type="evidence" value="ECO:0007669"/>
    <property type="project" value="InterPro"/>
</dbReference>
<dbReference type="FunFam" id="3.40.50.12780:FF:000014">
    <property type="entry name" value="Nonribosomal peptide synthetase 1"/>
    <property type="match status" value="3"/>
</dbReference>
<comment type="pathway">
    <text evidence="1">Secondary metabolite biosynthesis.</text>
</comment>
<dbReference type="Gene3D" id="3.30.559.30">
    <property type="entry name" value="Nonribosomal peptide synthetase, condensation domain"/>
    <property type="match status" value="7"/>
</dbReference>
<dbReference type="InterPro" id="IPR036736">
    <property type="entry name" value="ACP-like_sf"/>
</dbReference>
<dbReference type="CDD" id="cd19534">
    <property type="entry name" value="E_NRPS"/>
    <property type="match status" value="1"/>
</dbReference>
<dbReference type="InterPro" id="IPR023213">
    <property type="entry name" value="CAT-like_dom_sf"/>
</dbReference>
<dbReference type="InterPro" id="IPR010071">
    <property type="entry name" value="AA_adenyl_dom"/>
</dbReference>
<feature type="domain" description="Carrier" evidence="6">
    <location>
        <begin position="1347"/>
        <end position="1423"/>
    </location>
</feature>
<dbReference type="Pfam" id="PF00668">
    <property type="entry name" value="Condensation"/>
    <property type="match status" value="6"/>
</dbReference>
<dbReference type="FunFam" id="1.10.1200.10:FF:000005">
    <property type="entry name" value="Nonribosomal peptide synthetase 1"/>
    <property type="match status" value="2"/>
</dbReference>
<dbReference type="GO" id="GO:0044550">
    <property type="term" value="P:secondary metabolite biosynthetic process"/>
    <property type="evidence" value="ECO:0007669"/>
    <property type="project" value="TreeGrafter"/>
</dbReference>
<dbReference type="CDD" id="cd19545">
    <property type="entry name" value="FUM14_C_NRPS-like"/>
    <property type="match status" value="3"/>
</dbReference>
<dbReference type="InterPro" id="IPR020806">
    <property type="entry name" value="PKS_PP-bd"/>
</dbReference>
<evidence type="ECO:0000256" key="1">
    <source>
        <dbReference type="ARBA" id="ARBA00005179"/>
    </source>
</evidence>
<keyword evidence="4" id="KW-0436">Ligase</keyword>
<sequence>MSNEQAASVAATFAKAIEEIVKNPHSKPTELDLCSQHDRNVLSGWNHDIPERLDSRVDEMIFHQGHRDLSHVAVSSWDGELTYGELDRLSSALAGQLAKQGVRCGMFVLLCFEKSKWTVLAMLGVIKAGGAYVLLDPSYPSKRMESICQDVDATILVASPQTIGKVQTLADNVVVVDETSPIWSGSYECSRRVHSQDALYAAFTSGSTGRPKGIVVEHGAFCTRALANGALLELNKYSRVLQFASYAFDVSHRDILFTLIHNGTVCIPSETDRVNNLELFISRHQVNWASLTPSVAALLDPKAVPTLQTLVLAGEAMSAANLSTWADKVQLMNAYGPSECIAVSCINPRLAIGSDRTNIGRGVGSAIWIVDPEDANRLAPIGAIGELLIETAAVSRGYIKDREKTEASFPDHVRWRDDFRLSSQGRLYKTGDLGRFNVDGTISFMGRKDNQVKINGQRVELAEIEHHMLQALASSLEDASTIQVIVDMVMPKESHRPTLVAFIYQLGNDQKSEAQRNTAIRQTMAHMADQLAELLPVYMIPSVFIPVERIPMTGTGKTDRRALRQLGASMTWDQMAALTASTPSYRAPATEREQQLQRIFMAVLNLEANRVGADHSFLRLGGDSIAAMRLVAAAREEGLQLTVADVFRNPQLNELARLAQAASEPEENTVLPFSLLKSGISSSDARRESASLCGIQEDQVEDVLPCTPLQEGLLALTARKGGLYIRRFKFEIRPMVNVSQLMRSWEQTVAAVPLLRTRIVDLTGQGLVQVVVNEPVNWQSNHDSQTMGLGTPLVRYEMVTEQGKTYLALTIHHAMYDGWSMPLVLDTTQKIYQGQHHSLTPFATFIKHIASIDENAATKFWRRQFVGLETSEFPPLPSSHQPQADRTLTHSIDVDWEGLDFTAATMTRAALAILISRYTNCPDAVFGATVMGRQASVPGVESMAGPTFTTLPVRVMVDEEQTVRLLLQQVHAQATDMIPYEQIGLQRIHRISAESKEACRFQTLLLVQPEEEKVSRGSELFLPEEEEQGSDRRLEAFTSYALMFRCELNKQGMRLRTTFDPSVVHERQVMRMAHHFAHVLRQICVSAAGNTSLRQIEMASQQDLSDIWTWNGAPPRQVDGVWDGILPDLLGNPMAQLAGHVPWVVQEHAESRLAAIGCVGELWLEIPVNGEGHLYKSTASFAENPQWLLRGGPGHPGRNGRFYKTGELAKYTSDGAVVVLGRKDTLSGINGRRVNLRDVEHHVRQAVFEVLPHNSVGVMAEIVTPQGSQSSMLVAFLCDSTEVLLTSSIANAIDEELSDRLPIKPHAYGTLKHGSGQIDWNRLREQANCFTLAHLTVVERRDQDRARPQTKAERQLRDLWASVLHIPAERVGLNDSFFRLGGDSITAMRLVGAARRHGVSLTVGEIFSYPQLKRLATVIKATVAADQVVPPFSLLSLPLNIDEKRAQTAALCGVEPSLVQDAFPCTPLQAGLLALTAQSAGSYITRKLLQLRETTDVNRLAVALAEVVASTPILRTRIVDLGSQGLVQVEVSEDFSWKMESDLDRYIRADSEEPMSLGTPLTRFGLVDCGMHKYCILTVHHAIYDGWLISLLLQAMHKAYHGQPRMALTPFHTFIKAIYSVDEASTAGFWKAQLDGLEAPVFPAVSALSPRTDSYATHWIEALRVDSGDTTVSMAIRAAWAILSAQYVNASEALFGATVTGRQCSVPGIELVGGPTIATVPVRVAVDRESTVEQLLQQVQAQAVQMIPFEQSGLQRIRRVSADADQACQFQTLLVVQPVDPDHEETLFMPAQRTAGLGSVDPYALVLECKLLKQGVRVQINHDSRIIEKEQGERLLQQFDHVLRQVCAGQQTTKLKDVQILSETDLYHVWKWNAFIPTGQGVCVHNLITDRTQKQREAPAIDAWDGRFTYGQLDELSTRLAHRLCLLGVGPEIFVPLLFEKSKWTPVAMLGVIKAGGAFVLLEPNHPLTRLQDICAEVNAHIALSSPAQAAKAANLATTVLTVGDGQDIGCDGGELTTTTTPKNTLYAVFTSGSTGKPKGALLHHDGFATNALAYNYKLGLGSDLRILQFSSHAFDVCISDILFTLIGGGCICIPSSSESKDDPSGAIRQFNANWADLTPSVLRIMSPSDVPTLTTVVYSGEAASKTDILAWCDSVRLINCYGPAECNVFATMQPHITADSDASNIGSPLAGACWVVNPADSNQLVPVGAVGELLLEGPLVGQGYINNTDKTAEAFLDDPPWLVQGYGDQPGRHGRVYKTGDLVRYASDGTLQFIGRKDTQVKLRGQRIELGEVEHYVHQVLTAICRQKQFDEDATLEVVAEIIRPQETGRPTLVAFATIRKDGLSVGESIAALDMMVADLDVQLAERLPAYMIPSIYFPVERIPLGTTGKTDRRRLREIGSLNHGKIAAQRQRGQRIAPSTEMESLLLEVWMSVLNLPAETISVDSPWIRLGGDSITAMQLVSRCRARNIRLTAGDVLRAQTIQRLARSCSLIQQGAPALSMQTVEKEPWGLTPVQHLFFESHPDGLHHFNQSFLLRIKTPVSTDGISAAIHALAERHPMLRARFQRGQDGDWQQYVASYRADVIAFAAHHVERTAIASLAQSRQEKLDIQHGPVFAVDVFCLPSSEQILLISAHHLVIDLVSWRVIWHDIEQSLFGRRDAVMRPTTSFQAWSKMQSQMAQSLMPSQVLPFVVDTRGYEYWGVDVSQNTKAESETHVIRLDEDVTTRLLGSSNERLGTEPTDILLAMLLHSFQQVFSDRCPPPIFVEGHGREALGDFEVDLSETIGWFTTIFPICISSGPDDTIVDMTRLAKDIRRSVPGKGLPYMASRYLTPAGQIAFREHHKVEVLFNYAGIYQQLESDDSLLSRETDPVMTANFSQTSSTTRRLGLVELNLGTTFGQLNISCSFHRQMKHQARLQQWIKAFANSLTQAAHELSTGPKIFTLSDFPLLSLSYSGLDSLEKTIQAAGIPRNAVEDIYPCTPMQEGILLSMQKGTSSYMNHQVWRCEMRSDKAPVCPAQLEAAWRCVVNYHSILSTVFVPLFENGLFAQVLVANAPVRVDQIKCESWNAVDKLMELEKPVFADGEPQHQLTICQSSGGDVACRLDMNHALNDGESASIITNDLAKAYEGVTRSAAPRFRDLMQHLGRTPSADRMQYWGNVLMDVSPCRFPVQRISTGVLQGEHGHIPLAQTATSQIHDFCVNRGITRSVFIQIAWAMVLSWYTGIGDVCFGYLASGRDVPIQNIEDMVGPLANMLVSRIDVGQPLGEAIGKTAESSIGHLAHQHVSLAQIQHELKLGHGPLFNSCVTFPVSVGALLGDTATVVGLHYRKDLISLPMARDISSILTMAIGHILQGERLTNGMSVRFNHVDSLRAGFFQSVVGASQQSATDFWQQYFANLDTQHFPSLPSPSYSPQATSTLSYCLQGFQWSRSEVAASTAIRVALAVLVARYTNTSDVVLGVLTKHSKLTLGTVPVRLVLDWEATLCQLLEHIQGQTIAMEEFEQMGLHNIRRVSDEADQGCQFQTLLVEAACEDNPISSGLDASGLIIQCICDDQGLHIQVKFDSNMIEEAHVKRMVHQFEHVLRQFHVEHNQFVKVKDIPLACEEDMRDVWAWNRSVPESVEACMHDQIAAMARKQPDAPAICAWDGELTYRELDTLSTRLASHLMQYLDGSTTVPLCFEKSLWTAIAMIAVMKVGGASLALDTTQPEGRLATLVEQIHPRLILSSAANAHMAGNIAKVPVIVVDQAHMDALETSGPLPVVQPSANLYIIFTSGSTGKPKGTLISHANFASATLYQRDVWKFGPGCRIFDVGSYAFDVAWGNVLHTLSSGACLCIPEPAAAKDDLVGSLRQYRATHAELTPTLARTLVPDDLPDLQCFISSGEALDDLVLQRWSKVTRILNAYGPAECSAVSTIAELTSGVPKGNIGRGLGLNTWIVSLQNDNELVSVYGVGELWLEGPLVGQGYLNQAQKTSEVFVNSPPWLMGGGRHGRLYKTGDLVKYHTDGSLIFIGRKDTQVKIRGQRVELAEVEYHVRQALSDRGDAVFANYESTHIVAEAIKPCNGSHAVLVAFVSCEHQDQSSKTVREMTAGLEEKLAKSLPAYMIPTAYIPIEKLPLTAGGKTDRLKLQQHVSALTREELALLNAGEQERRAPRTKKETALQRMCAGVLGVSMDIIGLDDSFFRLGGDSIAAIKLVAMARLEGWNVTVASIFSHPKLSDLALTMRVLRADADRPPPPFSLLPDCSVDHVRGTLSQLGVDDSVVEDVYPCTAIQEGLIAMTAMNPDAYVYQTAFTLPVDVNSDVFRAAWDATVAANAILRTRLIHTESGMFQVVVRGSIEWETATSMEDYLSDDTRGRMDLGVPLLRLALVRQANMPLSFVLTIHHAIYDGFSLPLILQQVQESYTGNTLQLHPFSPFVAYLSQIDKKAERDFWVSRFANLRAPTFPTLPSATYTPGARMFFTQSITLSQRVGCDFTLPTLIRLAWAVVIAHHTDSDDVVFGETLTGRNAALANVDRLTGPTITTIPIRVQLRAGQSVAEALDGVQKNMVAAIPYEQAGLHNIRQMSSETASACEFQSHLGIQPLEEDSEESILFGQHQSRNSLDQFSSYAFVLVCSLSPNNQKIGVECSFDPIIVNEDEASNYVRLFQTILCQLCSDPDQKITDLQVISPADIAQLVKWNSDLPLARHETLHNLILNHCILQPDRAAISSWDGTVTYAELDVLSRALALHLITTGVESNMIVPLCFQRSKWSVISIVAVLRTGAACLLVDPTHPPDRIQDFVEQSRAVTAVVDPSQTALMQGMVPNVITVSPALIDGLDKSQTGPLPTVTPGSTAFIVFTSGSTGKPKGIMLEHVQLSTSIRDHAPGLGVNSDSRSLHFASYAFDASIYEICTTLVSGGCLCVMSEHDRMNDLAAFIRSKKVTWATLPNSATNLLHPYDVPSLQTLVLGGEAVTQDVVEKWASRLTLINGYGPAEATICALGPIPVQGWKQGTFGNIVGGVGWIATPSDASKLAAIGAVGELLIEGPVLARGYLNNPEKTASSFIEDLPWMKDFRPAGKGRVYKSGDLVQYNPDGTLRFIGRKDTQVKLRGQRIELGEVEFRIRQCLPAVHNVVAEVMIPSGSNANSLLVAFVHLTMTNNDKNNLFLTPTEELRALFFAAQTKLRGMVPGYMVPAIFIPLSHIPKTTSGKIDRRQLRDRASSLPRTEFDLFMATRGQRESPYTETEERLRAILISVTNLNIDEIGVKDNIFHLGADSITAMKMVTAARKHNISISVADVFSHPTIYDLADFYNRHNQQHEAVSSVVPGSVFGFTNQCNFIQSIDCTGLPFNTPDIYDALPASQGQEDRLTRGSYYFMLDFDRSIDGDRLEKACRGLVQRHTIFRTVFIPYQGRIVQIVLRSFNAPIEIVKSDDCVVPFTESLCQKDSHEAPMLGDLITRMTLVHGSDHQTTLILRISHAQYDGMSVPIMWKDLVGLYEGRQLPDPIEYSAHVQKWLAAGTSQAYEFWRNLLDASSMTYIKNKHLAEKDASVNSPIYIESTIAHPDLPHGITMATLVKAAWSLVLTHLTGDSDVVFGQTNSGRSSSNFDAENLVGLCINAIPVRVKYNPQWTVLDLLHHVQNQHVDSLPFEHISEQIEM</sequence>
<evidence type="ECO:0000256" key="4">
    <source>
        <dbReference type="ARBA" id="ARBA00022598"/>
    </source>
</evidence>